<name>A0ABN7NF58_9BURK</name>
<organism evidence="1 2">
    <name type="scientific">Paraburkholderia nemoris</name>
    <dbReference type="NCBI Taxonomy" id="2793076"/>
    <lineage>
        <taxon>Bacteria</taxon>
        <taxon>Pseudomonadati</taxon>
        <taxon>Pseudomonadota</taxon>
        <taxon>Betaproteobacteria</taxon>
        <taxon>Burkholderiales</taxon>
        <taxon>Burkholderiaceae</taxon>
        <taxon>Paraburkholderia</taxon>
    </lineage>
</organism>
<protein>
    <submittedName>
        <fullName evidence="1">Uncharacterized protein</fullName>
    </submittedName>
</protein>
<gene>
    <name evidence="1" type="ORF">R69776_08039</name>
</gene>
<dbReference type="Proteomes" id="UP000673821">
    <property type="component" value="Unassembled WGS sequence"/>
</dbReference>
<comment type="caution">
    <text evidence="1">The sequence shown here is derived from an EMBL/GenBank/DDBJ whole genome shotgun (WGS) entry which is preliminary data.</text>
</comment>
<sequence>MQVEELAPCVRSTSDFSDALLESGLVSAVVVAHQLALPAGKEGAGVLACTAVGEVVDHGAQLTEVRGRIRPQVRPVCLPFTWTKHLYRCLIRMQHTLLQEFLMQGIDQWLQLCAARADPRTQCRSRYCQTRPRKDLFLTIQGKVVSVFGNQHRGQQPRGRDALVDNVCGHWRLNQRFAVLAYPLATDMPLNREHARRVVQLLADVLTDAHALAATLAYGAIRLVVDLCARQLRWQ</sequence>
<reference evidence="1 2" key="1">
    <citation type="submission" date="2021-02" db="EMBL/GenBank/DDBJ databases">
        <authorList>
            <person name="Vanwijnsberghe S."/>
        </authorList>
    </citation>
    <scope>NUCLEOTIDE SEQUENCE [LARGE SCALE GENOMIC DNA]</scope>
    <source>
        <strain evidence="1 2">R-69776</strain>
    </source>
</reference>
<evidence type="ECO:0000313" key="2">
    <source>
        <dbReference type="Proteomes" id="UP000673821"/>
    </source>
</evidence>
<proteinExistence type="predicted"/>
<keyword evidence="2" id="KW-1185">Reference proteome</keyword>
<evidence type="ECO:0000313" key="1">
    <source>
        <dbReference type="EMBL" id="CAE6861681.1"/>
    </source>
</evidence>
<dbReference type="EMBL" id="CAJNBH010000055">
    <property type="protein sequence ID" value="CAE6861681.1"/>
    <property type="molecule type" value="Genomic_DNA"/>
</dbReference>
<accession>A0ABN7NF58</accession>